<dbReference type="SUPFAM" id="SSF103025">
    <property type="entry name" value="Folate-binding domain"/>
    <property type="match status" value="1"/>
</dbReference>
<name>A0A2U1EB04_9PSEU</name>
<feature type="compositionally biased region" description="Pro residues" evidence="1">
    <location>
        <begin position="204"/>
        <end position="214"/>
    </location>
</feature>
<dbReference type="Pfam" id="PF04268">
    <property type="entry name" value="SoxG"/>
    <property type="match status" value="1"/>
</dbReference>
<dbReference type="InterPro" id="IPR027266">
    <property type="entry name" value="TrmE/GcvT-like"/>
</dbReference>
<dbReference type="AlphaFoldDB" id="A0A2U1EB04"/>
<dbReference type="OrthoDB" id="9814782at2"/>
<gene>
    <name evidence="2" type="ORF">C8D89_12610</name>
</gene>
<keyword evidence="3" id="KW-1185">Reference proteome</keyword>
<sequence length="222" mass="23388">MADRTLAPAHPLASRRTTLTALSDELTGVLSLELENPVAAVDLRVDPRGDGPAAVAAAVGGPLPARPDSWTALPAGVALRLGPDEWLLTDAVARAEDWEFHVDEAAAAHGGTAVDVSAQRTTLRVRGPAARELLSSGCAIDLRPASFPHGRCAQTLLGQAAVLLVAHEIDDLQLLVRTSFAGYVADWLVDAATEFRPGFRPGFRPEPQPQPGLRPQPSRGTP</sequence>
<protein>
    <submittedName>
        <fullName evidence="2">Heterotetrameric sarcosine oxidase gamma subunit</fullName>
    </submittedName>
</protein>
<dbReference type="InterPro" id="IPR007375">
    <property type="entry name" value="SoxG"/>
</dbReference>
<dbReference type="Gene3D" id="3.30.70.1520">
    <property type="entry name" value="Heterotetrameric sarcosine oxidase"/>
    <property type="match status" value="1"/>
</dbReference>
<reference evidence="2 3" key="1">
    <citation type="submission" date="2018-04" db="EMBL/GenBank/DDBJ databases">
        <title>Genomic Encyclopedia of Type Strains, Phase IV (KMG-IV): sequencing the most valuable type-strain genomes for metagenomic binning, comparative biology and taxonomic classification.</title>
        <authorList>
            <person name="Goeker M."/>
        </authorList>
    </citation>
    <scope>NUCLEOTIDE SEQUENCE [LARGE SCALE GENOMIC DNA]</scope>
    <source>
        <strain evidence="2 3">DSM 45771</strain>
    </source>
</reference>
<evidence type="ECO:0000313" key="2">
    <source>
        <dbReference type="EMBL" id="PVY97062.1"/>
    </source>
</evidence>
<dbReference type="RefSeq" id="WP_116711172.1">
    <property type="nucleotide sequence ID" value="NZ_QEKW01000026.1"/>
</dbReference>
<organism evidence="2 3">
    <name type="scientific">Actinomycetospora cinnamomea</name>
    <dbReference type="NCBI Taxonomy" id="663609"/>
    <lineage>
        <taxon>Bacteria</taxon>
        <taxon>Bacillati</taxon>
        <taxon>Actinomycetota</taxon>
        <taxon>Actinomycetes</taxon>
        <taxon>Pseudonocardiales</taxon>
        <taxon>Pseudonocardiaceae</taxon>
        <taxon>Actinomycetospora</taxon>
    </lineage>
</organism>
<evidence type="ECO:0000313" key="3">
    <source>
        <dbReference type="Proteomes" id="UP000245639"/>
    </source>
</evidence>
<feature type="region of interest" description="Disordered" evidence="1">
    <location>
        <begin position="199"/>
        <end position="222"/>
    </location>
</feature>
<dbReference type="Gene3D" id="3.30.1360.120">
    <property type="entry name" value="Probable tRNA modification gtpase trme, domain 1"/>
    <property type="match status" value="1"/>
</dbReference>
<dbReference type="EMBL" id="QEKW01000026">
    <property type="protein sequence ID" value="PVY97062.1"/>
    <property type="molecule type" value="Genomic_DNA"/>
</dbReference>
<accession>A0A2U1EB04</accession>
<proteinExistence type="predicted"/>
<dbReference type="Proteomes" id="UP000245639">
    <property type="component" value="Unassembled WGS sequence"/>
</dbReference>
<comment type="caution">
    <text evidence="2">The sequence shown here is derived from an EMBL/GenBank/DDBJ whole genome shotgun (WGS) entry which is preliminary data.</text>
</comment>
<evidence type="ECO:0000256" key="1">
    <source>
        <dbReference type="SAM" id="MobiDB-lite"/>
    </source>
</evidence>